<comment type="subcellular location">
    <subcellularLocation>
        <location evidence="1">Membrane</location>
        <topology evidence="1">Multi-pass membrane protein</topology>
    </subcellularLocation>
</comment>
<reference evidence="7" key="1">
    <citation type="journal article" date="2022" name="Front. Microbiol.">
        <title>Genome-based taxonomic rearrangement of Oceanobacter-related bacteria including the description of Thalassolituus hydrocarbonoclasticus sp. nov. and Thalassolituus pacificus sp. nov. and emended description of the genus Thalassolituus.</title>
        <authorList>
            <person name="Dong C."/>
            <person name="Wei L."/>
            <person name="Wang J."/>
            <person name="Lai Q."/>
            <person name="Huang Z."/>
            <person name="Shao Z."/>
        </authorList>
    </citation>
    <scope>NUCLEOTIDE SEQUENCE</scope>
    <source>
        <strain evidence="7">59MF3M-4</strain>
    </source>
</reference>
<evidence type="ECO:0000256" key="3">
    <source>
        <dbReference type="ARBA" id="ARBA00022989"/>
    </source>
</evidence>
<accession>A0A9X2WCH5</accession>
<dbReference type="EMBL" id="JAOANI010000009">
    <property type="protein sequence ID" value="MCT7357898.1"/>
    <property type="molecule type" value="Genomic_DNA"/>
</dbReference>
<feature type="transmembrane region" description="Helical" evidence="5">
    <location>
        <begin position="246"/>
        <end position="262"/>
    </location>
</feature>
<name>A0A9X2WCH5_9GAMM</name>
<evidence type="ECO:0000313" key="7">
    <source>
        <dbReference type="EMBL" id="MCT7357898.1"/>
    </source>
</evidence>
<feature type="transmembrane region" description="Helical" evidence="5">
    <location>
        <begin position="320"/>
        <end position="338"/>
    </location>
</feature>
<sequence>MPPSPQRSSRRSTIKQELRALLHLNPTTRPWHLPLLVACCSALPALAGVLYGDIKSGILGCVGALVILYLPAAGLRRRLYTLLACALGFQLSFLLASLGSAGPLSAALMLLIITTVSTYVTRRLNMPPPGSFFFILVAALASVLPHEPEQIPQRLMFVGLGSAGACILALLYSLLLPAETTAPARSTTPARQILAEATVIAVFVAASSLLANALQLHNPYWVPISCAAIIQGASFRLVWQRKIHRVVGTALGLGIAWLIFALQPNSWMLVLTIGLLSFAIEVLVVRNYGLAMLFITPLTLIFAEVAALQSPLSTLMLARFSDILLGSLIGLIGGWLIHHPRYFGGIIRARDKP</sequence>
<feature type="transmembrane region" description="Helical" evidence="5">
    <location>
        <begin position="268"/>
        <end position="285"/>
    </location>
</feature>
<feature type="transmembrane region" description="Helical" evidence="5">
    <location>
        <begin position="220"/>
        <end position="239"/>
    </location>
</feature>
<feature type="transmembrane region" description="Helical" evidence="5">
    <location>
        <begin position="56"/>
        <end position="72"/>
    </location>
</feature>
<reference evidence="7" key="2">
    <citation type="submission" date="2022-08" db="EMBL/GenBank/DDBJ databases">
        <authorList>
            <person name="Dong C."/>
        </authorList>
    </citation>
    <scope>NUCLEOTIDE SEQUENCE</scope>
    <source>
        <strain evidence="7">59MF3M-4</strain>
    </source>
</reference>
<dbReference type="RefSeq" id="WP_260974826.1">
    <property type="nucleotide sequence ID" value="NZ_JAOANI010000009.1"/>
</dbReference>
<keyword evidence="8" id="KW-1185">Reference proteome</keyword>
<gene>
    <name evidence="7" type="ORF">NYR02_02535</name>
</gene>
<protein>
    <submittedName>
        <fullName evidence="7">FUSC family protein</fullName>
    </submittedName>
</protein>
<proteinExistence type="predicted"/>
<feature type="transmembrane region" description="Helical" evidence="5">
    <location>
        <begin position="31"/>
        <end position="50"/>
    </location>
</feature>
<feature type="domain" description="Integral membrane bound transporter" evidence="6">
    <location>
        <begin position="208"/>
        <end position="332"/>
    </location>
</feature>
<feature type="transmembrane region" description="Helical" evidence="5">
    <location>
        <begin position="290"/>
        <end position="308"/>
    </location>
</feature>
<organism evidence="7 8">
    <name type="scientific">Thalassolituus pacificus</name>
    <dbReference type="NCBI Taxonomy" id="2975440"/>
    <lineage>
        <taxon>Bacteria</taxon>
        <taxon>Pseudomonadati</taxon>
        <taxon>Pseudomonadota</taxon>
        <taxon>Gammaproteobacteria</taxon>
        <taxon>Oceanospirillales</taxon>
        <taxon>Oceanospirillaceae</taxon>
        <taxon>Thalassolituus</taxon>
    </lineage>
</organism>
<dbReference type="Pfam" id="PF13515">
    <property type="entry name" value="FUSC_2"/>
    <property type="match status" value="1"/>
</dbReference>
<comment type="caution">
    <text evidence="7">The sequence shown here is derived from an EMBL/GenBank/DDBJ whole genome shotgun (WGS) entry which is preliminary data.</text>
</comment>
<keyword evidence="2 5" id="KW-0812">Transmembrane</keyword>
<keyword evidence="4 5" id="KW-0472">Membrane</keyword>
<feature type="transmembrane region" description="Helical" evidence="5">
    <location>
        <begin position="128"/>
        <end position="145"/>
    </location>
</feature>
<evidence type="ECO:0000256" key="2">
    <source>
        <dbReference type="ARBA" id="ARBA00022692"/>
    </source>
</evidence>
<keyword evidence="3 5" id="KW-1133">Transmembrane helix</keyword>
<dbReference type="GO" id="GO:0016020">
    <property type="term" value="C:membrane"/>
    <property type="evidence" value="ECO:0007669"/>
    <property type="project" value="UniProtKB-SubCell"/>
</dbReference>
<evidence type="ECO:0000259" key="6">
    <source>
        <dbReference type="Pfam" id="PF13515"/>
    </source>
</evidence>
<dbReference type="AlphaFoldDB" id="A0A9X2WCH5"/>
<evidence type="ECO:0000313" key="8">
    <source>
        <dbReference type="Proteomes" id="UP001147830"/>
    </source>
</evidence>
<evidence type="ECO:0000256" key="1">
    <source>
        <dbReference type="ARBA" id="ARBA00004141"/>
    </source>
</evidence>
<feature type="transmembrane region" description="Helical" evidence="5">
    <location>
        <begin position="193"/>
        <end position="214"/>
    </location>
</feature>
<dbReference type="Proteomes" id="UP001147830">
    <property type="component" value="Unassembled WGS sequence"/>
</dbReference>
<dbReference type="InterPro" id="IPR049453">
    <property type="entry name" value="Memb_transporter_dom"/>
</dbReference>
<feature type="transmembrane region" description="Helical" evidence="5">
    <location>
        <begin position="151"/>
        <end position="172"/>
    </location>
</feature>
<evidence type="ECO:0000256" key="5">
    <source>
        <dbReference type="SAM" id="Phobius"/>
    </source>
</evidence>
<evidence type="ECO:0000256" key="4">
    <source>
        <dbReference type="ARBA" id="ARBA00023136"/>
    </source>
</evidence>